<dbReference type="HOGENOM" id="CLU_264796_0_0_1"/>
<reference evidence="4" key="1">
    <citation type="journal article" date="2006" name="PLoS Biol.">
        <title>Macronuclear genome sequence of the ciliate Tetrahymena thermophila, a model eukaryote.</title>
        <authorList>
            <person name="Eisen J.A."/>
            <person name="Coyne R.S."/>
            <person name="Wu M."/>
            <person name="Wu D."/>
            <person name="Thiagarajan M."/>
            <person name="Wortman J.R."/>
            <person name="Badger J.H."/>
            <person name="Ren Q."/>
            <person name="Amedeo P."/>
            <person name="Jones K.M."/>
            <person name="Tallon L.J."/>
            <person name="Delcher A.L."/>
            <person name="Salzberg S.L."/>
            <person name="Silva J.C."/>
            <person name="Haas B.J."/>
            <person name="Majoros W.H."/>
            <person name="Farzad M."/>
            <person name="Carlton J.M."/>
            <person name="Smith R.K. Jr."/>
            <person name="Garg J."/>
            <person name="Pearlman R.E."/>
            <person name="Karrer K.M."/>
            <person name="Sun L."/>
            <person name="Manning G."/>
            <person name="Elde N.C."/>
            <person name="Turkewitz A.P."/>
            <person name="Asai D.J."/>
            <person name="Wilkes D.E."/>
            <person name="Wang Y."/>
            <person name="Cai H."/>
            <person name="Collins K."/>
            <person name="Stewart B.A."/>
            <person name="Lee S.R."/>
            <person name="Wilamowska K."/>
            <person name="Weinberg Z."/>
            <person name="Ruzzo W.L."/>
            <person name="Wloga D."/>
            <person name="Gaertig J."/>
            <person name="Frankel J."/>
            <person name="Tsao C.-C."/>
            <person name="Gorovsky M.A."/>
            <person name="Keeling P.J."/>
            <person name="Waller R.F."/>
            <person name="Patron N.J."/>
            <person name="Cherry J.M."/>
            <person name="Stover N.A."/>
            <person name="Krieger C.J."/>
            <person name="del Toro C."/>
            <person name="Ryder H.F."/>
            <person name="Williamson S.C."/>
            <person name="Barbeau R.A."/>
            <person name="Hamilton E.P."/>
            <person name="Orias E."/>
        </authorList>
    </citation>
    <scope>NUCLEOTIDE SEQUENCE [LARGE SCALE GENOMIC DNA]</scope>
    <source>
        <strain evidence="4">SB210</strain>
    </source>
</reference>
<dbReference type="SMART" id="SM00100">
    <property type="entry name" value="cNMP"/>
    <property type="match status" value="1"/>
</dbReference>
<gene>
    <name evidence="3" type="ORF">TTHERM_01106070</name>
</gene>
<dbReference type="InterPro" id="IPR050818">
    <property type="entry name" value="KCNH_animal-type"/>
</dbReference>
<name>Q22BF0_TETTS</name>
<dbReference type="InterPro" id="IPR013099">
    <property type="entry name" value="K_chnl_dom"/>
</dbReference>
<proteinExistence type="predicted"/>
<organism evidence="3 4">
    <name type="scientific">Tetrahymena thermophila (strain SB210)</name>
    <dbReference type="NCBI Taxonomy" id="312017"/>
    <lineage>
        <taxon>Eukaryota</taxon>
        <taxon>Sar</taxon>
        <taxon>Alveolata</taxon>
        <taxon>Ciliophora</taxon>
        <taxon>Intramacronucleata</taxon>
        <taxon>Oligohymenophorea</taxon>
        <taxon>Hymenostomatida</taxon>
        <taxon>Tetrahymenina</taxon>
        <taxon>Tetrahymenidae</taxon>
        <taxon>Tetrahymena</taxon>
    </lineage>
</organism>
<dbReference type="Gene3D" id="2.60.120.10">
    <property type="entry name" value="Jelly Rolls"/>
    <property type="match status" value="1"/>
</dbReference>
<dbReference type="RefSeq" id="XP_001030268.2">
    <property type="nucleotide sequence ID" value="XM_001030268.2"/>
</dbReference>
<dbReference type="PANTHER" id="PTHR10217:SF435">
    <property type="entry name" value="POTASSIUM VOLTAGE-GATED CHANNEL PROTEIN EAG"/>
    <property type="match status" value="1"/>
</dbReference>
<evidence type="ECO:0000313" key="3">
    <source>
        <dbReference type="EMBL" id="EAR82605.2"/>
    </source>
</evidence>
<evidence type="ECO:0000256" key="1">
    <source>
        <dbReference type="SAM" id="MobiDB-lite"/>
    </source>
</evidence>
<feature type="compositionally biased region" description="Polar residues" evidence="1">
    <location>
        <begin position="153"/>
        <end position="165"/>
    </location>
</feature>
<dbReference type="PROSITE" id="PS50042">
    <property type="entry name" value="CNMP_BINDING_3"/>
    <property type="match status" value="1"/>
</dbReference>
<evidence type="ECO:0000259" key="2">
    <source>
        <dbReference type="PROSITE" id="PS50042"/>
    </source>
</evidence>
<dbReference type="AlphaFoldDB" id="Q22BF0"/>
<feature type="compositionally biased region" description="Polar residues" evidence="1">
    <location>
        <begin position="111"/>
        <end position="121"/>
    </location>
</feature>
<dbReference type="eggNOG" id="KOG0500">
    <property type="taxonomic scope" value="Eukaryota"/>
</dbReference>
<dbReference type="Pfam" id="PF00027">
    <property type="entry name" value="cNMP_binding"/>
    <property type="match status" value="1"/>
</dbReference>
<sequence length="1235" mass="145676">MKKMNYKSISQLPQTNSKEFLEDRSSSQKQIIKQGDQIQSLIEQNSNCFQSQIKEKDQVWQQAQKDNLYQNTQGEEDDYLFLQTNRQNNEQNAQDTQIKTYQIQKSRHSSKISNKNHSMSIKSKHKEDHDIQNEQNQLGQNLYSAETPDNKNKLQQQLSDTTNQIDSQSTKFLKRNRTLLQSTQHKDDEIDNNIISPISKEQQQQNKQKNSYLLKQQSNQQGNNKIILRNGKTLANSPSIKNNKNIQRLFASNIYSNQTNLGEISDILDQQQASDVERGFVMDQSDGFYSAQKKQPQQKSILNRILTFTFHPAQVLTISIKIGLQHLNDNNFKSWLQNYNIENEIWQVRYNYSLYYSFITMITIGYGDIAPQNSHERIACIAFALTSSIIFSFSINTIGNIFQDYFIKFQFQLQMRYNAIKFLSSRQIDKNLQLRILKYIEYIHEIERDSPEKGLQIMNQVSEELKTQVFQDYYGKILQQNKYFSLNYSKSSILKLSLHVKEKMFAPGEILFEQGDQDGRLYYIIKGDCEFYLKGKEGSKNIVQLTLFQQTNQQFFGYKGFISGIPRELSCRSKNVSHVFYIQREDLINILKQDPQDYEKFCKIKDEFLFYTNSLGELCFACKNFGHTLTQCNRIHYAKNRSLLIQKYNYCGQQQRKPHQRNKNKYKSVQQINNVNLSVLNYKKGLIIDFIKEDINSLIVEQYVQFLQQESIDKVQELFPYLEFQQEGVVLKNQSDQMDSENELYTESDQSNTDTGEENYKKQPINSIQEMIEDNLSQQNTYNNSDNFNKNQYKKNFKNEQNNQSKQNSLQILNEVSYREIQEEKLNLIKNRKEEDNKSLSVQDNQLDKSNSYNQEKMQINKSIDSINQEIIQNQKQELQQSQQQFFEQNFVDINEIVEDDFNSLQNQLLIVSPDIKQTKAQTVNHLNNDDKQSIGSSNSSIKDEQRIQNYYKKLKQQQSEKIISQEFDDSKINKQMNQLYKIKIQNKSITQNQRLEEGVDQTNKYLHKKSDQKHKIKSSLKNFAPNHRQTKKDFSDLATQINQGLTFISKFNSTQGVDLNSKEKRFSQLPKQKSFIFFTKDNFMEQKRSFDLETQNQQQTMYGLQKISKQSNSQNAHSKFYQQRELEQYTQPSMKNCKSFVDCSEFILDQDKNQKDKLSKLQDRQSSKYQLYQKFTNQLADLYILDFETLKEYKNYFPHNNASTVCKYLNKHNTNNLISQKKLNIYPTLSKFYA</sequence>
<dbReference type="PANTHER" id="PTHR10217">
    <property type="entry name" value="VOLTAGE AND LIGAND GATED POTASSIUM CHANNEL"/>
    <property type="match status" value="1"/>
</dbReference>
<dbReference type="Pfam" id="PF07885">
    <property type="entry name" value="Ion_trans_2"/>
    <property type="match status" value="1"/>
</dbReference>
<dbReference type="KEGG" id="tet:TTHERM_01106070"/>
<feature type="region of interest" description="Disordered" evidence="1">
    <location>
        <begin position="1"/>
        <end position="32"/>
    </location>
</feature>
<dbReference type="Gene3D" id="1.10.287.70">
    <property type="match status" value="1"/>
</dbReference>
<protein>
    <submittedName>
        <fullName evidence="3">Cyclic nucleotide-binding domain protein</fullName>
    </submittedName>
</protein>
<dbReference type="GO" id="GO:0005249">
    <property type="term" value="F:voltage-gated potassium channel activity"/>
    <property type="evidence" value="ECO:0007669"/>
    <property type="project" value="TreeGrafter"/>
</dbReference>
<dbReference type="InterPro" id="IPR014710">
    <property type="entry name" value="RmlC-like_jellyroll"/>
</dbReference>
<dbReference type="EMBL" id="GG662519">
    <property type="protein sequence ID" value="EAR82605.2"/>
    <property type="molecule type" value="Genomic_DNA"/>
</dbReference>
<feature type="compositionally biased region" description="Polar residues" evidence="1">
    <location>
        <begin position="7"/>
        <end position="18"/>
    </location>
</feature>
<dbReference type="Gene3D" id="1.10.287.630">
    <property type="entry name" value="Helix hairpin bin"/>
    <property type="match status" value="1"/>
</dbReference>
<dbReference type="GO" id="GO:0042391">
    <property type="term" value="P:regulation of membrane potential"/>
    <property type="evidence" value="ECO:0007669"/>
    <property type="project" value="TreeGrafter"/>
</dbReference>
<keyword evidence="4" id="KW-1185">Reference proteome</keyword>
<dbReference type="SUPFAM" id="SSF81324">
    <property type="entry name" value="Voltage-gated potassium channels"/>
    <property type="match status" value="1"/>
</dbReference>
<dbReference type="GO" id="GO:0005886">
    <property type="term" value="C:plasma membrane"/>
    <property type="evidence" value="ECO:0007669"/>
    <property type="project" value="TreeGrafter"/>
</dbReference>
<accession>Q22BF0</accession>
<dbReference type="Proteomes" id="UP000009168">
    <property type="component" value="Unassembled WGS sequence"/>
</dbReference>
<dbReference type="InterPro" id="IPR000595">
    <property type="entry name" value="cNMP-bd_dom"/>
</dbReference>
<feature type="region of interest" description="Disordered" evidence="1">
    <location>
        <begin position="90"/>
        <end position="132"/>
    </location>
</feature>
<feature type="compositionally biased region" description="Polar residues" evidence="1">
    <location>
        <begin position="90"/>
        <end position="104"/>
    </location>
</feature>
<feature type="region of interest" description="Disordered" evidence="1">
    <location>
        <begin position="735"/>
        <end position="759"/>
    </location>
</feature>
<dbReference type="OrthoDB" id="426293at2759"/>
<feature type="region of interest" description="Disordered" evidence="1">
    <location>
        <begin position="144"/>
        <end position="165"/>
    </location>
</feature>
<dbReference type="InterPro" id="IPR018490">
    <property type="entry name" value="cNMP-bd_dom_sf"/>
</dbReference>
<dbReference type="InParanoid" id="Q22BF0"/>
<evidence type="ECO:0000313" key="4">
    <source>
        <dbReference type="Proteomes" id="UP000009168"/>
    </source>
</evidence>
<feature type="domain" description="Cyclic nucleotide-binding" evidence="2">
    <location>
        <begin position="484"/>
        <end position="591"/>
    </location>
</feature>
<dbReference type="CDD" id="cd00038">
    <property type="entry name" value="CAP_ED"/>
    <property type="match status" value="1"/>
</dbReference>
<dbReference type="GeneID" id="7841170"/>
<dbReference type="SUPFAM" id="SSF51206">
    <property type="entry name" value="cAMP-binding domain-like"/>
    <property type="match status" value="1"/>
</dbReference>